<dbReference type="AlphaFoldDB" id="A0A8J7AN61"/>
<dbReference type="PANTHER" id="PTHR46638">
    <property type="entry name" value="CORRINOID ADENOSYLTRANSFERASE"/>
    <property type="match status" value="1"/>
</dbReference>
<dbReference type="EMBL" id="JADEXG010000016">
    <property type="protein sequence ID" value="MBE9077401.1"/>
    <property type="molecule type" value="Genomic_DNA"/>
</dbReference>
<organism evidence="1 2">
    <name type="scientific">Vasconcelosia minhoensis LEGE 07310</name>
    <dbReference type="NCBI Taxonomy" id="915328"/>
    <lineage>
        <taxon>Bacteria</taxon>
        <taxon>Bacillati</taxon>
        <taxon>Cyanobacteriota</taxon>
        <taxon>Cyanophyceae</taxon>
        <taxon>Nodosilineales</taxon>
        <taxon>Cymatolegaceae</taxon>
        <taxon>Vasconcelosia</taxon>
        <taxon>Vasconcelosia minhoensis</taxon>
    </lineage>
</organism>
<keyword evidence="2" id="KW-1185">Reference proteome</keyword>
<dbReference type="RefSeq" id="WP_193906117.1">
    <property type="nucleotide sequence ID" value="NZ_JADEXG010000016.1"/>
</dbReference>
<name>A0A8J7AN61_9CYAN</name>
<proteinExistence type="predicted"/>
<dbReference type="PANTHER" id="PTHR46638:SF1">
    <property type="entry name" value="CORRINOID ADENOSYLTRANSFERASE"/>
    <property type="match status" value="1"/>
</dbReference>
<comment type="caution">
    <text evidence="1">The sequence shown here is derived from an EMBL/GenBank/DDBJ whole genome shotgun (WGS) entry which is preliminary data.</text>
</comment>
<gene>
    <name evidence="1" type="ORF">IQ241_08835</name>
</gene>
<dbReference type="NCBIfam" id="NF005648">
    <property type="entry name" value="PRK07414.1"/>
    <property type="match status" value="1"/>
</dbReference>
<dbReference type="GO" id="GO:0009236">
    <property type="term" value="P:cobalamin biosynthetic process"/>
    <property type="evidence" value="ECO:0007669"/>
    <property type="project" value="InterPro"/>
</dbReference>
<dbReference type="InterPro" id="IPR003724">
    <property type="entry name" value="CblAdoTrfase_CobA"/>
</dbReference>
<dbReference type="SUPFAM" id="SSF52540">
    <property type="entry name" value="P-loop containing nucleoside triphosphate hydrolases"/>
    <property type="match status" value="1"/>
</dbReference>
<dbReference type="Pfam" id="PF02572">
    <property type="entry name" value="CobA_CobO_BtuR"/>
    <property type="match status" value="1"/>
</dbReference>
<dbReference type="GO" id="GO:0008817">
    <property type="term" value="F:corrinoid adenosyltransferase activity"/>
    <property type="evidence" value="ECO:0007669"/>
    <property type="project" value="InterPro"/>
</dbReference>
<sequence>MVSQLRALSGASSPPTKIRRHPLLHTIEGTVQVFTSPHRSFFTNVMVQALRAAEQGLPVLIVQFLKGGIGQGPTQPTQMGQNLTWLRCDYPGCISGPEVPAEAEVALLDLWQHTQTAVEQGKYGLVVLDELSLALEFGLLTENEVLIFLKERPPQIEVVLTGPQMPDSLIAIADQVTEFRRNYLL</sequence>
<protein>
    <submittedName>
        <fullName evidence="1">P-loop NTPase family protein</fullName>
    </submittedName>
</protein>
<reference evidence="1" key="1">
    <citation type="submission" date="2020-10" db="EMBL/GenBank/DDBJ databases">
        <authorList>
            <person name="Castelo-Branco R."/>
            <person name="Eusebio N."/>
            <person name="Adriana R."/>
            <person name="Vieira A."/>
            <person name="Brugerolle De Fraissinette N."/>
            <person name="Rezende De Castro R."/>
            <person name="Schneider M.P."/>
            <person name="Vasconcelos V."/>
            <person name="Leao P.N."/>
        </authorList>
    </citation>
    <scope>NUCLEOTIDE SEQUENCE</scope>
    <source>
        <strain evidence="1">LEGE 07310</strain>
    </source>
</reference>
<dbReference type="Proteomes" id="UP000636505">
    <property type="component" value="Unassembled WGS sequence"/>
</dbReference>
<evidence type="ECO:0000313" key="1">
    <source>
        <dbReference type="EMBL" id="MBE9077401.1"/>
    </source>
</evidence>
<dbReference type="InterPro" id="IPR027417">
    <property type="entry name" value="P-loop_NTPase"/>
</dbReference>
<accession>A0A8J7AN61</accession>
<dbReference type="PIRSF" id="PIRSF015617">
    <property type="entry name" value="Adensltrnsf_CobA"/>
    <property type="match status" value="1"/>
</dbReference>
<dbReference type="GO" id="GO:0005524">
    <property type="term" value="F:ATP binding"/>
    <property type="evidence" value="ECO:0007669"/>
    <property type="project" value="InterPro"/>
</dbReference>
<evidence type="ECO:0000313" key="2">
    <source>
        <dbReference type="Proteomes" id="UP000636505"/>
    </source>
</evidence>
<dbReference type="Gene3D" id="3.40.50.300">
    <property type="entry name" value="P-loop containing nucleotide triphosphate hydrolases"/>
    <property type="match status" value="1"/>
</dbReference>